<dbReference type="PANTHER" id="PTHR10900">
    <property type="entry name" value="PERIOSTIN-RELATED"/>
    <property type="match status" value="1"/>
</dbReference>
<name>A0ABR9XH97_9SPHI</name>
<dbReference type="SUPFAM" id="SSF82153">
    <property type="entry name" value="FAS1 domain"/>
    <property type="match status" value="2"/>
</dbReference>
<reference evidence="2 3" key="1">
    <citation type="submission" date="2020-10" db="EMBL/GenBank/DDBJ databases">
        <title>Mucilaginibacter mali sp. nov., isolated from rhizosphere soil of apple orchard.</title>
        <authorList>
            <person name="Lee J.-S."/>
            <person name="Kim H.S."/>
            <person name="Kim J.-S."/>
        </authorList>
    </citation>
    <scope>NUCLEOTIDE SEQUENCE [LARGE SCALE GENOMIC DNA]</scope>
    <source>
        <strain evidence="2 3">KCTC 23157</strain>
    </source>
</reference>
<keyword evidence="3" id="KW-1185">Reference proteome</keyword>
<dbReference type="InterPro" id="IPR036378">
    <property type="entry name" value="FAS1_dom_sf"/>
</dbReference>
<organism evidence="2 3">
    <name type="scientific">Mucilaginibacter boryungensis</name>
    <dbReference type="NCBI Taxonomy" id="768480"/>
    <lineage>
        <taxon>Bacteria</taxon>
        <taxon>Pseudomonadati</taxon>
        <taxon>Bacteroidota</taxon>
        <taxon>Sphingobacteriia</taxon>
        <taxon>Sphingobacteriales</taxon>
        <taxon>Sphingobacteriaceae</taxon>
        <taxon>Mucilaginibacter</taxon>
    </lineage>
</organism>
<evidence type="ECO:0000313" key="3">
    <source>
        <dbReference type="Proteomes" id="UP000632774"/>
    </source>
</evidence>
<protein>
    <submittedName>
        <fullName evidence="2">Fasciclin domain-containing protein</fullName>
    </submittedName>
</protein>
<dbReference type="RefSeq" id="WP_194105738.1">
    <property type="nucleotide sequence ID" value="NZ_JADFFM010000001.1"/>
</dbReference>
<feature type="domain" description="FAS1" evidence="1">
    <location>
        <begin position="40"/>
        <end position="178"/>
    </location>
</feature>
<dbReference type="EMBL" id="JADFFM010000001">
    <property type="protein sequence ID" value="MBE9666373.1"/>
    <property type="molecule type" value="Genomic_DNA"/>
</dbReference>
<evidence type="ECO:0000259" key="1">
    <source>
        <dbReference type="PROSITE" id="PS50213"/>
    </source>
</evidence>
<dbReference type="InterPro" id="IPR000782">
    <property type="entry name" value="FAS1_domain"/>
</dbReference>
<gene>
    <name evidence="2" type="ORF">IRJ18_08380</name>
</gene>
<sequence length="584" mass="63273">MKKLTNRLALITLIPVLALALMTCLNSCKRDHLTLTTTSVVNIYTYLGENNQYSMFKQIVDKAGYASFLDTYGTYTLFAPNNDGVTAYLKAAGKSSIDNIDAATAKNLVSIALINDTIATQYFTDGKMRSPSTNGQYLIAGAKNTNGVTTTVINKQANLVIGNTRVGNGIIHTIDFVLTPATLTLAQTIEQNSKYSIFTAALKATGFYDTINVAASANTNANRKYLTVIAQTDSTFKAAGFADFNALKARYSTKGDPRNHADSLWLFVAYRVWPELSYLSDIASTDTHNTLAPLEITTSDLVGQTVLLNNDTFNGVLEPGQVLYRPASDISATNGVLHNVLTNYAIKVRLPSPVYFDVANQPEIVRTPGLYRQPGKSSVPFLQGSLANVTIVPGSTTATTKDYAVMYSTTTAVPSASQWYYNQDYLTIGTRFRTGNNGLNVQAITFKTPVIVKGRYKIWVDYVRQGTGQVVPVTFDGQGMPNTFNPNDGLNEAETERQAEARGFKSYTDSPLTPSTNTSAGYNGFVGRLLGVVDIPTTDRHSITFTATAASGASATLVLDVIEFRPVDMDQLHPRLGRAGVLVP</sequence>
<accession>A0ABR9XH97</accession>
<proteinExistence type="predicted"/>
<dbReference type="SMART" id="SM00554">
    <property type="entry name" value="FAS1"/>
    <property type="match status" value="1"/>
</dbReference>
<dbReference type="PROSITE" id="PS50213">
    <property type="entry name" value="FAS1"/>
    <property type="match status" value="2"/>
</dbReference>
<dbReference type="Pfam" id="PF02469">
    <property type="entry name" value="Fasciclin"/>
    <property type="match status" value="1"/>
</dbReference>
<dbReference type="InterPro" id="IPR050904">
    <property type="entry name" value="Adhesion/Biosynth-related"/>
</dbReference>
<dbReference type="Proteomes" id="UP000632774">
    <property type="component" value="Unassembled WGS sequence"/>
</dbReference>
<comment type="caution">
    <text evidence="2">The sequence shown here is derived from an EMBL/GenBank/DDBJ whole genome shotgun (WGS) entry which is preliminary data.</text>
</comment>
<dbReference type="PANTHER" id="PTHR10900:SF77">
    <property type="entry name" value="FI19380P1"/>
    <property type="match status" value="1"/>
</dbReference>
<dbReference type="Gene3D" id="2.30.180.10">
    <property type="entry name" value="FAS1 domain"/>
    <property type="match status" value="2"/>
</dbReference>
<evidence type="ECO:0000313" key="2">
    <source>
        <dbReference type="EMBL" id="MBE9666373.1"/>
    </source>
</evidence>
<feature type="domain" description="FAS1" evidence="1">
    <location>
        <begin position="182"/>
        <end position="344"/>
    </location>
</feature>